<protein>
    <submittedName>
        <fullName evidence="2">6-phospho-beta-glucosidase</fullName>
    </submittedName>
</protein>
<dbReference type="Pfam" id="PF00232">
    <property type="entry name" value="Glyco_hydro_1"/>
    <property type="match status" value="1"/>
</dbReference>
<keyword evidence="3" id="KW-1185">Reference proteome</keyword>
<dbReference type="Gene3D" id="3.20.20.80">
    <property type="entry name" value="Glycosidases"/>
    <property type="match status" value="1"/>
</dbReference>
<comment type="similarity">
    <text evidence="1">Belongs to the glycosyl hydrolase 1 family.</text>
</comment>
<dbReference type="InterPro" id="IPR017853">
    <property type="entry name" value="GH"/>
</dbReference>
<dbReference type="InterPro" id="IPR001360">
    <property type="entry name" value="Glyco_hydro_1"/>
</dbReference>
<dbReference type="EMBL" id="MAEI02000001">
    <property type="protein sequence ID" value="MEO1780652.1"/>
    <property type="molecule type" value="Genomic_DNA"/>
</dbReference>
<accession>A0ABV0EY34</accession>
<comment type="caution">
    <text evidence="2">The sequence shown here is derived from an EMBL/GenBank/DDBJ whole genome shotgun (WGS) entry which is preliminary data.</text>
</comment>
<reference evidence="3" key="1">
    <citation type="submission" date="2016-06" db="EMBL/GenBank/DDBJ databases">
        <title>Four novel species of enterococci isolated from chicken manure.</title>
        <authorList>
            <person name="Van Tyne D."/>
        </authorList>
    </citation>
    <scope>NUCLEOTIDE SEQUENCE [LARGE SCALE GENOMIC DNA]</scope>
    <source>
        <strain evidence="3">JM9A</strain>
    </source>
</reference>
<dbReference type="PRINTS" id="PR00131">
    <property type="entry name" value="GLHYDRLASE1"/>
</dbReference>
<evidence type="ECO:0000313" key="3">
    <source>
        <dbReference type="Proteomes" id="UP001429357"/>
    </source>
</evidence>
<sequence length="490" mass="55960">MFHTKLDDFPEDFMWGAASAAYQIEGAFAEDGKGLTIWDEYAMTPGNTFEETDGKVAVDHYHRYQEDVQWMKKMGLKAYRFSVSWGRILPDGEGEVNEAGLAFYENLVDELLANGIEPLVTLYHWDLPLALQQKYQGWEGRETIAAFKKYCEALFTRLGSKVKYWITMNEQNVFIPLGYRWAAHPPKVTDLKRMYQANHHVNLANAEAIKSFRELVPTGKIGPSFGYGPTYPLSAKPQDVLAAENADDFNNRFWLDVYCKGKYPKFMLKQLKNLGLAPEILPEDDKLLASVTPDFLGVNYYHGGTVKENSYEAGDFADASEKDFSKVDPYQMAAKEGEHAPEKAMFQAVDNPYLEKTDWGWEIDPVGFRVALRKLASDYDLPIIVTENGLVAFDELTAEGAIHDDYRIDYLQSHLQELQKAITDGVEVLGYCAWSFTDLLSWLNGYKKRYGFVYIDRDNQDEKSLARIPKDSYFWYQEVIATNGQNLTSK</sequence>
<dbReference type="PANTHER" id="PTHR10353">
    <property type="entry name" value="GLYCOSYL HYDROLASE"/>
    <property type="match status" value="1"/>
</dbReference>
<dbReference type="InterPro" id="IPR033132">
    <property type="entry name" value="GH_1_N_CS"/>
</dbReference>
<dbReference type="SUPFAM" id="SSF51445">
    <property type="entry name" value="(Trans)glycosidases"/>
    <property type="match status" value="1"/>
</dbReference>
<evidence type="ECO:0000256" key="1">
    <source>
        <dbReference type="RuleBase" id="RU003690"/>
    </source>
</evidence>
<organism evidence="2 3">
    <name type="scientific">Enterococcus diestrammenae</name>
    <dbReference type="NCBI Taxonomy" id="1155073"/>
    <lineage>
        <taxon>Bacteria</taxon>
        <taxon>Bacillati</taxon>
        <taxon>Bacillota</taxon>
        <taxon>Bacilli</taxon>
        <taxon>Lactobacillales</taxon>
        <taxon>Enterococcaceae</taxon>
        <taxon>Enterococcus</taxon>
    </lineage>
</organism>
<dbReference type="PANTHER" id="PTHR10353:SF136">
    <property type="entry name" value="ARYL-PHOSPHO-BETA-D-GLUCOSIDASE BGLC"/>
    <property type="match status" value="1"/>
</dbReference>
<evidence type="ECO:0000313" key="2">
    <source>
        <dbReference type="EMBL" id="MEO1780652.1"/>
    </source>
</evidence>
<dbReference type="Proteomes" id="UP001429357">
    <property type="component" value="Unassembled WGS sequence"/>
</dbReference>
<gene>
    <name evidence="2" type="ORF">BAU18_000191</name>
</gene>
<dbReference type="RefSeq" id="WP_161869435.1">
    <property type="nucleotide sequence ID" value="NZ_MAEI02000001.1"/>
</dbReference>
<dbReference type="PROSITE" id="PS00653">
    <property type="entry name" value="GLYCOSYL_HYDROL_F1_2"/>
    <property type="match status" value="1"/>
</dbReference>
<name>A0ABV0EY34_9ENTE</name>
<reference evidence="2 3" key="2">
    <citation type="submission" date="2024-02" db="EMBL/GenBank/DDBJ databases">
        <title>The Genome Sequence of Enterococcus diestrammenae JM9A.</title>
        <authorList>
            <person name="Earl A."/>
            <person name="Manson A."/>
            <person name="Gilmore M."/>
            <person name="Sanders J."/>
            <person name="Shea T."/>
            <person name="Howe W."/>
            <person name="Livny J."/>
            <person name="Cuomo C."/>
            <person name="Neafsey D."/>
            <person name="Birren B."/>
        </authorList>
    </citation>
    <scope>NUCLEOTIDE SEQUENCE [LARGE SCALE GENOMIC DNA]</scope>
    <source>
        <strain evidence="2 3">JM9A</strain>
    </source>
</reference>
<proteinExistence type="inferred from homology"/>